<dbReference type="SUPFAM" id="SSF52540">
    <property type="entry name" value="P-loop containing nucleoside triphosphate hydrolases"/>
    <property type="match status" value="1"/>
</dbReference>
<dbReference type="OMA" id="HKARCWD"/>
<reference evidence="12" key="1">
    <citation type="submission" date="2025-08" db="UniProtKB">
        <authorList>
            <consortium name="Ensembl"/>
        </authorList>
    </citation>
    <scope>IDENTIFICATION</scope>
</reference>
<dbReference type="Gene3D" id="3.40.50.300">
    <property type="entry name" value="P-loop containing nucleotide triphosphate hydrolases"/>
    <property type="match status" value="2"/>
</dbReference>
<dbReference type="STRING" id="109280.ENSHCOP00000026058"/>
<evidence type="ECO:0000313" key="12">
    <source>
        <dbReference type="Ensembl" id="ENSHCOP00000026058.1"/>
    </source>
</evidence>
<dbReference type="GO" id="GO:0030893">
    <property type="term" value="C:meiotic cohesin complex"/>
    <property type="evidence" value="ECO:0007669"/>
    <property type="project" value="TreeGrafter"/>
</dbReference>
<evidence type="ECO:0000256" key="9">
    <source>
        <dbReference type="SAM" id="Coils"/>
    </source>
</evidence>
<evidence type="ECO:0000256" key="2">
    <source>
        <dbReference type="ARBA" id="ARBA00004286"/>
    </source>
</evidence>
<sequence>MGYLSKLVVENFKTWRGKQVIGPFMEFNCIIGPNGSGKSNVMDAISFAMGERASSLRVKYLSDLIHGAHIGQPVSDRTCVTMFYHHDQDQEIIFSRGFSGDSSEYLINGNRVTLSQYTEELAKIGIITKAQNCLVFQGAVESIALKNPTERAKLLELISQSKEFAAEYNQKKEAMLKAKEDTNFQFNKKKSAAVETKQISNDKLEAKKYQHLLDDIQQKRVQLSLAGLYYNEKAIERTSDTLSVEQSAVAAQNASLQDHEQTVKTLKKEHGRLFREQQQMEKEIRTQEHVLSQSRSHFIKAKVNTSHHLKKIDELQASMKKCQKALAWTEQELAEAQREKEELEKTWRVYEEQFRGQRMSHGMDVELDKSQVKRYEELKELSRKQSAVLGQQAEKLQMDVKAVYDQIEFEQRKRKEVQHMVILTPLHRAEKLEQYIKACKSSLDDLCHEEESLQAQLQRGRERTAQVKEELGQVLEQLGDARLDSQESKWQRQRKEILEKMHRLFPDAVYGRLCDLCSPIHKRYQLAVTKVCGRFLKAIVVSTEKAAQACINFLKEERAEPEIFLPIDYLDVSPLNERLREIPGARLVVDVVLINMSTNVPHLKSVVQFVCGNTLVCETIKEAKSVAFDGEHRLKTVSLDGTLFSKSGIISGGSSELRTKARCWNDKDVLRLKTKKDQLADELQELMRFRRKESDLKLIIAQAQGAQTRMKYSKNDLDNLGKKSIPKCLGVRRDISRNESELANLDVQIQMQLESVQAKEAALKNLKGQIEQTEAMVFSDFCAEIGVDNIRVFEQEQLKYQEEHDRKCLQFESQCNRLKAKLEYEQSQLEKQKMKLSEMQSSIDQEESNMAKKRKEEEKLLVAVEKNDNKLQEMKNQLLANKRQVASAKKELDEKILLLKEINRELVKLQREVMSAESILEQKRLVRHNLLLACKIEGLPINLLSGDLNDISQMEVKRHLPSTTMHIFEREAQLVIDYSCLEAENRNVPAEEYDNYLEGLKESLHAAEEQLKRTATPNLKAEEKLREVKDKLQDVTDAFRASTIATRKCQQEFEEVKAKRFRLFSQCFDHVSAVIDGIYKRICCNKSAQATLSADNPEEPYLGGINYSCVAPGKRFMSMENLSGGEKAIASLALVFAIYSYCPAPFLILDEVDAALDNSNIGKVTNFLREESRKKMQVIVISLKDDFFSKADTLLGIYPNFDGCMFSHILTLDLRAFPILEDDNGTPTRTRARENSLQNSSTSHSLVSLFH</sequence>
<dbReference type="PIRSF" id="PIRSF005719">
    <property type="entry name" value="SMC"/>
    <property type="match status" value="1"/>
</dbReference>
<evidence type="ECO:0000259" key="11">
    <source>
        <dbReference type="SMART" id="SM00968"/>
    </source>
</evidence>
<dbReference type="GO" id="GO:0007062">
    <property type="term" value="P:sister chromatid cohesion"/>
    <property type="evidence" value="ECO:0007669"/>
    <property type="project" value="InterPro"/>
</dbReference>
<dbReference type="GO" id="GO:0003677">
    <property type="term" value="F:DNA binding"/>
    <property type="evidence" value="ECO:0007669"/>
    <property type="project" value="TreeGrafter"/>
</dbReference>
<keyword evidence="5 9" id="KW-0175">Coiled coil</keyword>
<keyword evidence="7" id="KW-0131">Cell cycle</keyword>
<evidence type="ECO:0000256" key="6">
    <source>
        <dbReference type="ARBA" id="ARBA00023242"/>
    </source>
</evidence>
<feature type="coiled-coil region" evidence="9">
    <location>
        <begin position="312"/>
        <end position="353"/>
    </location>
</feature>
<keyword evidence="4" id="KW-0158">Chromosome</keyword>
<dbReference type="Gene3D" id="1.20.1060.20">
    <property type="match status" value="1"/>
</dbReference>
<comment type="subcellular location">
    <subcellularLocation>
        <location evidence="2">Chromosome</location>
    </subcellularLocation>
    <subcellularLocation>
        <location evidence="1 8">Nucleus</location>
    </subcellularLocation>
</comment>
<feature type="domain" description="SMC hinge" evidence="11">
    <location>
        <begin position="507"/>
        <end position="627"/>
    </location>
</feature>
<feature type="coiled-coil region" evidence="9">
    <location>
        <begin position="990"/>
        <end position="1038"/>
    </location>
</feature>
<evidence type="ECO:0000256" key="5">
    <source>
        <dbReference type="ARBA" id="ARBA00023054"/>
    </source>
</evidence>
<dbReference type="Proteomes" id="UP000264820">
    <property type="component" value="Unplaced"/>
</dbReference>
<dbReference type="SMART" id="SM00968">
    <property type="entry name" value="SMC_hinge"/>
    <property type="match status" value="1"/>
</dbReference>
<feature type="coiled-coil region" evidence="9">
    <location>
        <begin position="249"/>
        <end position="283"/>
    </location>
</feature>
<proteinExistence type="inferred from homology"/>
<dbReference type="FunFam" id="1.20.1060.20:FF:000001">
    <property type="entry name" value="Structural maintenance of chromosomes 1A"/>
    <property type="match status" value="1"/>
</dbReference>
<feature type="coiled-coil region" evidence="9">
    <location>
        <begin position="815"/>
        <end position="919"/>
    </location>
</feature>
<dbReference type="InterPro" id="IPR036277">
    <property type="entry name" value="SMC_hinge_sf"/>
</dbReference>
<evidence type="ECO:0000256" key="4">
    <source>
        <dbReference type="ARBA" id="ARBA00022454"/>
    </source>
</evidence>
<dbReference type="PANTHER" id="PTHR18937:SF147">
    <property type="entry name" value="STRUCTURAL MAINTENANCE OF CHROMOSOMES PROTEIN 1B"/>
    <property type="match status" value="1"/>
</dbReference>
<dbReference type="PANTHER" id="PTHR18937">
    <property type="entry name" value="STRUCTURAL MAINTENANCE OF CHROMOSOMES SMC FAMILY MEMBER"/>
    <property type="match status" value="1"/>
</dbReference>
<evidence type="ECO:0000256" key="10">
    <source>
        <dbReference type="SAM" id="MobiDB-lite"/>
    </source>
</evidence>
<dbReference type="InterPro" id="IPR003395">
    <property type="entry name" value="RecF/RecN/SMC_N"/>
</dbReference>
<accession>A0A3Q2ZI52</accession>
<dbReference type="FunFam" id="3.40.50.300:FF:000564">
    <property type="entry name" value="Structural maintenance of chromosomes 1A"/>
    <property type="match status" value="1"/>
</dbReference>
<evidence type="ECO:0000256" key="1">
    <source>
        <dbReference type="ARBA" id="ARBA00004123"/>
    </source>
</evidence>
<keyword evidence="6 8" id="KW-0539">Nucleus</keyword>
<protein>
    <recommendedName>
        <fullName evidence="8">Structural maintenance of chromosomes protein</fullName>
    </recommendedName>
</protein>
<feature type="region of interest" description="Disordered" evidence="10">
    <location>
        <begin position="1225"/>
        <end position="1251"/>
    </location>
</feature>
<evidence type="ECO:0000256" key="7">
    <source>
        <dbReference type="ARBA" id="ARBA00023306"/>
    </source>
</evidence>
<dbReference type="GO" id="GO:0016887">
    <property type="term" value="F:ATP hydrolysis activity"/>
    <property type="evidence" value="ECO:0007669"/>
    <property type="project" value="InterPro"/>
</dbReference>
<feature type="coiled-coil region" evidence="9">
    <location>
        <begin position="443"/>
        <end position="470"/>
    </location>
</feature>
<reference evidence="12" key="2">
    <citation type="submission" date="2025-09" db="UniProtKB">
        <authorList>
            <consortium name="Ensembl"/>
        </authorList>
    </citation>
    <scope>IDENTIFICATION</scope>
</reference>
<dbReference type="GeneTree" id="ENSGT00940000157633"/>
<comment type="similarity">
    <text evidence="3">Belongs to the SMC family. SMC1 subfamily.</text>
</comment>
<dbReference type="Ensembl" id="ENSHCOT00000020838.1">
    <property type="protein sequence ID" value="ENSHCOP00000026058.1"/>
    <property type="gene ID" value="ENSHCOG00000016705.1"/>
</dbReference>
<name>A0A3Q2ZI52_HIPCM</name>
<dbReference type="InterPro" id="IPR024704">
    <property type="entry name" value="SMC"/>
</dbReference>
<dbReference type="InterPro" id="IPR027417">
    <property type="entry name" value="P-loop_NTPase"/>
</dbReference>
<dbReference type="Pfam" id="PF02463">
    <property type="entry name" value="SMC_N"/>
    <property type="match status" value="1"/>
</dbReference>
<organism evidence="12 13">
    <name type="scientific">Hippocampus comes</name>
    <name type="common">Tiger tail seahorse</name>
    <dbReference type="NCBI Taxonomy" id="109280"/>
    <lineage>
        <taxon>Eukaryota</taxon>
        <taxon>Metazoa</taxon>
        <taxon>Chordata</taxon>
        <taxon>Craniata</taxon>
        <taxon>Vertebrata</taxon>
        <taxon>Euteleostomi</taxon>
        <taxon>Actinopterygii</taxon>
        <taxon>Neopterygii</taxon>
        <taxon>Teleostei</taxon>
        <taxon>Neoteleostei</taxon>
        <taxon>Acanthomorphata</taxon>
        <taxon>Syngnathiaria</taxon>
        <taxon>Syngnathiformes</taxon>
        <taxon>Syngnathoidei</taxon>
        <taxon>Syngnathidae</taxon>
        <taxon>Hippocampus</taxon>
    </lineage>
</organism>
<evidence type="ECO:0000256" key="3">
    <source>
        <dbReference type="ARBA" id="ARBA00005597"/>
    </source>
</evidence>
<dbReference type="Gene3D" id="3.30.70.1620">
    <property type="match status" value="1"/>
</dbReference>
<dbReference type="CDD" id="cd03275">
    <property type="entry name" value="ABC_SMC1_euk"/>
    <property type="match status" value="1"/>
</dbReference>
<keyword evidence="13" id="KW-1185">Reference proteome</keyword>
<evidence type="ECO:0000313" key="13">
    <source>
        <dbReference type="Proteomes" id="UP000264820"/>
    </source>
</evidence>
<evidence type="ECO:0000256" key="8">
    <source>
        <dbReference type="PIRNR" id="PIRNR005719"/>
    </source>
</evidence>
<dbReference type="SUPFAM" id="SSF75553">
    <property type="entry name" value="Smc hinge domain"/>
    <property type="match status" value="1"/>
</dbReference>
<dbReference type="InterPro" id="IPR010935">
    <property type="entry name" value="SMC_hinge"/>
</dbReference>
<dbReference type="InterPro" id="IPR028468">
    <property type="entry name" value="Smc1_ABC"/>
</dbReference>
<dbReference type="AlphaFoldDB" id="A0A3Q2ZI52"/>
<dbReference type="GO" id="GO:0005524">
    <property type="term" value="F:ATP binding"/>
    <property type="evidence" value="ECO:0007669"/>
    <property type="project" value="InterPro"/>
</dbReference>
<dbReference type="Pfam" id="PF06470">
    <property type="entry name" value="SMC_hinge"/>
    <property type="match status" value="1"/>
</dbReference>
<dbReference type="GO" id="GO:0005634">
    <property type="term" value="C:nucleus"/>
    <property type="evidence" value="ECO:0007669"/>
    <property type="project" value="UniProtKB-SubCell"/>
</dbReference>